<feature type="transmembrane region" description="Helical" evidence="6">
    <location>
        <begin position="16"/>
        <end position="34"/>
    </location>
</feature>
<evidence type="ECO:0000313" key="9">
    <source>
        <dbReference type="Proteomes" id="UP000217154"/>
    </source>
</evidence>
<evidence type="ECO:0000256" key="4">
    <source>
        <dbReference type="ARBA" id="ARBA00022777"/>
    </source>
</evidence>
<keyword evidence="6" id="KW-1133">Transmembrane helix</keyword>
<dbReference type="SMART" id="SM00387">
    <property type="entry name" value="HATPase_c"/>
    <property type="match status" value="1"/>
</dbReference>
<evidence type="ECO:0000259" key="7">
    <source>
        <dbReference type="SMART" id="SM00387"/>
    </source>
</evidence>
<dbReference type="Pfam" id="PF02518">
    <property type="entry name" value="HATPase_c"/>
    <property type="match status" value="1"/>
</dbReference>
<dbReference type="KEGG" id="vbo:CKY39_17170"/>
<evidence type="ECO:0000256" key="1">
    <source>
        <dbReference type="ARBA" id="ARBA00000085"/>
    </source>
</evidence>
<evidence type="ECO:0000256" key="2">
    <source>
        <dbReference type="ARBA" id="ARBA00012438"/>
    </source>
</evidence>
<dbReference type="EC" id="2.7.13.3" evidence="2"/>
<dbReference type="InterPro" id="IPR036890">
    <property type="entry name" value="HATPase_C_sf"/>
</dbReference>
<feature type="domain" description="Histidine kinase/HSP90-like ATPase" evidence="7">
    <location>
        <begin position="212"/>
        <end position="307"/>
    </location>
</feature>
<protein>
    <recommendedName>
        <fullName evidence="2">histidine kinase</fullName>
        <ecNumber evidence="2">2.7.13.3</ecNumber>
    </recommendedName>
</protein>
<keyword evidence="3" id="KW-0808">Transferase</keyword>
<gene>
    <name evidence="8" type="ORF">CKY39_17170</name>
</gene>
<evidence type="ECO:0000256" key="3">
    <source>
        <dbReference type="ARBA" id="ARBA00022679"/>
    </source>
</evidence>
<evidence type="ECO:0000256" key="6">
    <source>
        <dbReference type="SAM" id="Phobius"/>
    </source>
</evidence>
<reference evidence="8 9" key="1">
    <citation type="submission" date="2017-09" db="EMBL/GenBank/DDBJ databases">
        <title>The diverse metabolic capabilities of V. boronicumulans make it an excellent choice for continued studies on novel biodegradation.</title>
        <authorList>
            <person name="Sun S."/>
        </authorList>
    </citation>
    <scope>NUCLEOTIDE SEQUENCE [LARGE SCALE GENOMIC DNA]</scope>
    <source>
        <strain evidence="8 9">J1</strain>
    </source>
</reference>
<evidence type="ECO:0000313" key="8">
    <source>
        <dbReference type="EMBL" id="ATA54742.1"/>
    </source>
</evidence>
<keyword evidence="4 8" id="KW-0418">Kinase</keyword>
<feature type="transmembrane region" description="Helical" evidence="6">
    <location>
        <begin position="76"/>
        <end position="98"/>
    </location>
</feature>
<keyword evidence="5" id="KW-0902">Two-component regulatory system</keyword>
<dbReference type="GO" id="GO:0000160">
    <property type="term" value="P:phosphorelay signal transduction system"/>
    <property type="evidence" value="ECO:0007669"/>
    <property type="project" value="UniProtKB-KW"/>
</dbReference>
<evidence type="ECO:0000256" key="5">
    <source>
        <dbReference type="ARBA" id="ARBA00023012"/>
    </source>
</evidence>
<dbReference type="EMBL" id="CP023284">
    <property type="protein sequence ID" value="ATA54742.1"/>
    <property type="molecule type" value="Genomic_DNA"/>
</dbReference>
<dbReference type="InterPro" id="IPR050482">
    <property type="entry name" value="Sensor_HK_TwoCompSys"/>
</dbReference>
<dbReference type="AlphaFoldDB" id="A0A250DKG0"/>
<comment type="catalytic activity">
    <reaction evidence="1">
        <text>ATP + protein L-histidine = ADP + protein N-phospho-L-histidine.</text>
        <dbReference type="EC" id="2.7.13.3"/>
    </reaction>
</comment>
<keyword evidence="6" id="KW-0812">Transmembrane</keyword>
<dbReference type="PANTHER" id="PTHR24421:SF10">
    <property type="entry name" value="NITRATE_NITRITE SENSOR PROTEIN NARQ"/>
    <property type="match status" value="1"/>
</dbReference>
<dbReference type="CDD" id="cd16917">
    <property type="entry name" value="HATPase_UhpB-NarQ-NarX-like"/>
    <property type="match status" value="1"/>
</dbReference>
<keyword evidence="6" id="KW-0472">Membrane</keyword>
<dbReference type="InterPro" id="IPR003594">
    <property type="entry name" value="HATPase_dom"/>
</dbReference>
<name>A0A250DKG0_9BURK</name>
<dbReference type="PANTHER" id="PTHR24421">
    <property type="entry name" value="NITRATE/NITRITE SENSOR PROTEIN NARX-RELATED"/>
    <property type="match status" value="1"/>
</dbReference>
<dbReference type="Proteomes" id="UP000217154">
    <property type="component" value="Chromosome"/>
</dbReference>
<dbReference type="SUPFAM" id="SSF55874">
    <property type="entry name" value="ATPase domain of HSP90 chaperone/DNA topoisomerase II/histidine kinase"/>
    <property type="match status" value="1"/>
</dbReference>
<sequence length="321" mass="35358">MRAPAPPLPPYFLEDQFVWLSIAAWCVLLIWLWPRASRQRMLLWVGLAFALHLTPVVGQVIRATSAITTLGTEVPAAFWALQGVNVAVLCMIVATWYFTRRRLVRYRQAQAVLAERRRIASDLHDGVGSRLVALMASYDPRSADARELSMALQACLLELQLTVDSLDDQADTSIGERLGHLRYRLQPAFDRLGITLVWNVQDVVLAPPLSPEAAMQLCRIAQEALSNVLRHSQATRVEVRFGPRERSQGLVLEVLDDGRGLDAAAGEPGGKGLRSMRERADTLHGELAVMDAAPHGLRIRLVMPGEVLPQSAVAAPAESTL</sequence>
<organism evidence="8 9">
    <name type="scientific">Variovorax boronicumulans</name>
    <dbReference type="NCBI Taxonomy" id="436515"/>
    <lineage>
        <taxon>Bacteria</taxon>
        <taxon>Pseudomonadati</taxon>
        <taxon>Pseudomonadota</taxon>
        <taxon>Betaproteobacteria</taxon>
        <taxon>Burkholderiales</taxon>
        <taxon>Comamonadaceae</taxon>
        <taxon>Variovorax</taxon>
    </lineage>
</organism>
<dbReference type="GO" id="GO:0004673">
    <property type="term" value="F:protein histidine kinase activity"/>
    <property type="evidence" value="ECO:0007669"/>
    <property type="project" value="UniProtKB-EC"/>
</dbReference>
<dbReference type="Gene3D" id="3.30.565.10">
    <property type="entry name" value="Histidine kinase-like ATPase, C-terminal domain"/>
    <property type="match status" value="1"/>
</dbReference>
<dbReference type="Gene3D" id="1.20.5.1930">
    <property type="match status" value="1"/>
</dbReference>
<accession>A0A250DKG0</accession>
<feature type="transmembrane region" description="Helical" evidence="6">
    <location>
        <begin position="41"/>
        <end position="61"/>
    </location>
</feature>
<proteinExistence type="predicted"/>